<dbReference type="Proteomes" id="UP000295382">
    <property type="component" value="Unassembled WGS sequence"/>
</dbReference>
<accession>A0A4R3I184</accession>
<dbReference type="EMBL" id="SLZQ01000001">
    <property type="protein sequence ID" value="TCS39328.1"/>
    <property type="molecule type" value="Genomic_DNA"/>
</dbReference>
<protein>
    <submittedName>
        <fullName evidence="1">Uncharacterized protein</fullName>
    </submittedName>
</protein>
<evidence type="ECO:0000313" key="2">
    <source>
        <dbReference type="Proteomes" id="UP000295382"/>
    </source>
</evidence>
<organism evidence="1 2">
    <name type="scientific">Paucimonas lemoignei</name>
    <name type="common">Pseudomonas lemoignei</name>
    <dbReference type="NCBI Taxonomy" id="29443"/>
    <lineage>
        <taxon>Bacteria</taxon>
        <taxon>Pseudomonadati</taxon>
        <taxon>Pseudomonadota</taxon>
        <taxon>Betaproteobacteria</taxon>
        <taxon>Burkholderiales</taxon>
        <taxon>Burkholderiaceae</taxon>
        <taxon>Paucimonas</taxon>
    </lineage>
</organism>
<dbReference type="AlphaFoldDB" id="A0A4R3I184"/>
<reference evidence="1 2" key="1">
    <citation type="submission" date="2019-03" db="EMBL/GenBank/DDBJ databases">
        <title>Genomic Encyclopedia of Type Strains, Phase IV (KMG-IV): sequencing the most valuable type-strain genomes for metagenomic binning, comparative biology and taxonomic classification.</title>
        <authorList>
            <person name="Goeker M."/>
        </authorList>
    </citation>
    <scope>NUCLEOTIDE SEQUENCE [LARGE SCALE GENOMIC DNA]</scope>
    <source>
        <strain evidence="1 2">DSM 7445</strain>
    </source>
</reference>
<keyword evidence="2" id="KW-1185">Reference proteome</keyword>
<comment type="caution">
    <text evidence="1">The sequence shown here is derived from an EMBL/GenBank/DDBJ whole genome shotgun (WGS) entry which is preliminary data.</text>
</comment>
<sequence>MAPQAGNRLDGCHSFILHGNDVAYRYGSSIAYSDRLRGHDWADAEPELRSDWVSCHAGSTWDKVKDAVRYGVQRVTGNRSSH</sequence>
<gene>
    <name evidence="1" type="ORF">EDC30_101284</name>
</gene>
<name>A0A4R3I184_PAULE</name>
<dbReference type="RefSeq" id="WP_132256593.1">
    <property type="nucleotide sequence ID" value="NZ_SLZQ01000001.1"/>
</dbReference>
<proteinExistence type="predicted"/>
<evidence type="ECO:0000313" key="1">
    <source>
        <dbReference type="EMBL" id="TCS39328.1"/>
    </source>
</evidence>
<dbReference type="OrthoDB" id="581516at2"/>